<dbReference type="AlphaFoldDB" id="A0A7X2KUV9"/>
<dbReference type="RefSeq" id="WP_153949693.1">
    <property type="nucleotide sequence ID" value="NZ_CP063008.1"/>
</dbReference>
<dbReference type="Pfam" id="PF09684">
    <property type="entry name" value="Tail_P2_I"/>
    <property type="match status" value="1"/>
</dbReference>
<evidence type="ECO:0000313" key="2">
    <source>
        <dbReference type="Proteomes" id="UP000439817"/>
    </source>
</evidence>
<gene>
    <name evidence="1" type="ORF">GJJ08_006340</name>
</gene>
<dbReference type="Proteomes" id="UP000439817">
    <property type="component" value="Chromosome"/>
</dbReference>
<protein>
    <submittedName>
        <fullName evidence="1">Phage tail protein I</fullName>
    </submittedName>
</protein>
<dbReference type="InterPro" id="IPR006521">
    <property type="entry name" value="Tail_protein_I"/>
</dbReference>
<evidence type="ECO:0000313" key="1">
    <source>
        <dbReference type="EMBL" id="QOU53034.1"/>
    </source>
</evidence>
<name>A0A7X2KUV9_KLEPN</name>
<proteinExistence type="predicted"/>
<dbReference type="NCBIfam" id="TIGR01634">
    <property type="entry name" value="tail_P2_I"/>
    <property type="match status" value="1"/>
</dbReference>
<dbReference type="EMBL" id="CP063008">
    <property type="protein sequence ID" value="QOU53034.1"/>
    <property type="molecule type" value="Genomic_DNA"/>
</dbReference>
<sequence>MNNSLLPPGSSALERKLAQACSGISDLNVPLRDLWNPWKCPVKFLPYLAWAFSVDRWEESWSEEEKRREVSEAFWSHQRKGTVAAIRRVVERLGYSMSIEEWWQVADPAGTFRMDIDLNDVGITETMVRELERLIGDAKPASRHIAQLTLAARTQGATFTGAAVFDGDEVSVYPPEYEPDSGIFYNGVFPYEGDVDFIGE</sequence>
<reference evidence="1 2" key="1">
    <citation type="journal article" date="2020" name="Antibiotics">
        <title>Molecular Typing, Characterization of Antimicrobial Resistance, Virulence Profiling and Analysis of Whole-Genome Sequence of Clinical Klebsiella pneumoniae Isolates.</title>
        <authorList>
            <person name="Shelenkov A."/>
            <person name="Mikhaylova Y."/>
            <person name="Yanushevich Y."/>
            <person name="Samoilov A."/>
            <person name="Petrova L."/>
            <person name="Fomina V."/>
            <person name="Gusarov V."/>
            <person name="Zamyatin M."/>
            <person name="Shagin D."/>
            <person name="Akimkin V."/>
        </authorList>
    </citation>
    <scope>NUCLEOTIDE SEQUENCE [LARGE SCALE GENOMIC DNA]</scope>
    <source>
        <strain evidence="1 2">CriePir120</strain>
    </source>
</reference>
<accession>A0A7X2KUV9</accession>
<organism evidence="1 2">
    <name type="scientific">Klebsiella pneumoniae</name>
    <dbReference type="NCBI Taxonomy" id="573"/>
    <lineage>
        <taxon>Bacteria</taxon>
        <taxon>Pseudomonadati</taxon>
        <taxon>Pseudomonadota</taxon>
        <taxon>Gammaproteobacteria</taxon>
        <taxon>Enterobacterales</taxon>
        <taxon>Enterobacteriaceae</taxon>
        <taxon>Klebsiella/Raoultella group</taxon>
        <taxon>Klebsiella</taxon>
        <taxon>Klebsiella pneumoniae complex</taxon>
    </lineage>
</organism>